<accession>A0ABS1S048</accession>
<dbReference type="RefSeq" id="WP_202250311.1">
    <property type="nucleotide sequence ID" value="NZ_JAESJJ010000032.1"/>
</dbReference>
<dbReference type="Proteomes" id="UP000604473">
    <property type="component" value="Unassembled WGS sequence"/>
</dbReference>
<organism evidence="1 2">
    <name type="scientific">Rhodovulum sulfidophilum</name>
    <name type="common">Rhodobacter sulfidophilus</name>
    <dbReference type="NCBI Taxonomy" id="35806"/>
    <lineage>
        <taxon>Bacteria</taxon>
        <taxon>Pseudomonadati</taxon>
        <taxon>Pseudomonadota</taxon>
        <taxon>Alphaproteobacteria</taxon>
        <taxon>Rhodobacterales</taxon>
        <taxon>Paracoccaceae</taxon>
        <taxon>Rhodovulum</taxon>
    </lineage>
</organism>
<keyword evidence="2" id="KW-1185">Reference proteome</keyword>
<proteinExistence type="predicted"/>
<dbReference type="EMBL" id="JAESJJ010000032">
    <property type="protein sequence ID" value="MBL3610700.1"/>
    <property type="molecule type" value="Genomic_DNA"/>
</dbReference>
<name>A0ABS1S048_RHOSU</name>
<evidence type="ECO:0000313" key="1">
    <source>
        <dbReference type="EMBL" id="MBL3610700.1"/>
    </source>
</evidence>
<protein>
    <submittedName>
        <fullName evidence="1">Uncharacterized protein</fullName>
    </submittedName>
</protein>
<comment type="caution">
    <text evidence="1">The sequence shown here is derived from an EMBL/GenBank/DDBJ whole genome shotgun (WGS) entry which is preliminary data.</text>
</comment>
<reference evidence="1 2" key="1">
    <citation type="submission" date="2021-01" db="EMBL/GenBank/DDBJ databases">
        <title>Draft genomes of Rhodovulum sulfidophilum.</title>
        <authorList>
            <person name="Guzman M.S."/>
        </authorList>
    </citation>
    <scope>NUCLEOTIDE SEQUENCE [LARGE SCALE GENOMIC DNA]</scope>
    <source>
        <strain evidence="1 2">AB35</strain>
    </source>
</reference>
<evidence type="ECO:0000313" key="2">
    <source>
        <dbReference type="Proteomes" id="UP000604473"/>
    </source>
</evidence>
<sequence>MRVIAMICLILGPLIAAPVLALTGRPIQTATTLLVVGPMNGLPDILHRAGGRPIGPTRAPFALLAVADDHPESFPERLKAEGAWLVLDGAIAAQLCGV</sequence>
<gene>
    <name evidence="1" type="ORF">JMM60_18235</name>
</gene>